<evidence type="ECO:0000256" key="2">
    <source>
        <dbReference type="SAM" id="SignalP"/>
    </source>
</evidence>
<name>A0A4V4H7F8_MUSBA</name>
<feature type="signal peptide" evidence="2">
    <location>
        <begin position="1"/>
        <end position="22"/>
    </location>
</feature>
<evidence type="ECO:0000256" key="1">
    <source>
        <dbReference type="SAM" id="MobiDB-lite"/>
    </source>
</evidence>
<organism evidence="3 4">
    <name type="scientific">Musa balbisiana</name>
    <name type="common">Banana</name>
    <dbReference type="NCBI Taxonomy" id="52838"/>
    <lineage>
        <taxon>Eukaryota</taxon>
        <taxon>Viridiplantae</taxon>
        <taxon>Streptophyta</taxon>
        <taxon>Embryophyta</taxon>
        <taxon>Tracheophyta</taxon>
        <taxon>Spermatophyta</taxon>
        <taxon>Magnoliopsida</taxon>
        <taxon>Liliopsida</taxon>
        <taxon>Zingiberales</taxon>
        <taxon>Musaceae</taxon>
        <taxon>Musa</taxon>
    </lineage>
</organism>
<gene>
    <name evidence="3" type="ORF">C4D60_Mb01t18010</name>
</gene>
<reference evidence="3 4" key="1">
    <citation type="journal article" date="2019" name="Nat. Plants">
        <title>Genome sequencing of Musa balbisiana reveals subgenome evolution and function divergence in polyploid bananas.</title>
        <authorList>
            <person name="Yao X."/>
        </authorList>
    </citation>
    <scope>NUCLEOTIDE SEQUENCE [LARGE SCALE GENOMIC DNA]</scope>
    <source>
        <strain evidence="4">cv. DH-PKW</strain>
        <tissue evidence="3">Leaves</tissue>
    </source>
</reference>
<sequence>MSPAPLLLFLSSYLFIPFNSRSGPDYSPSSPQYSPSAGYSPTSPGYSPSSTSQYTPQMSNEDEESTR</sequence>
<comment type="caution">
    <text evidence="3">The sequence shown here is derived from an EMBL/GenBank/DDBJ whole genome shotgun (WGS) entry which is preliminary data.</text>
</comment>
<feature type="chain" id="PRO_5020434032" evidence="2">
    <location>
        <begin position="23"/>
        <end position="67"/>
    </location>
</feature>
<evidence type="ECO:0000313" key="4">
    <source>
        <dbReference type="Proteomes" id="UP000317650"/>
    </source>
</evidence>
<dbReference type="EMBL" id="PYDT01000004">
    <property type="protein sequence ID" value="THU63646.1"/>
    <property type="molecule type" value="Genomic_DNA"/>
</dbReference>
<accession>A0A4V4H7F8</accession>
<keyword evidence="4" id="KW-1185">Reference proteome</keyword>
<feature type="compositionally biased region" description="Low complexity" evidence="1">
    <location>
        <begin position="24"/>
        <end position="57"/>
    </location>
</feature>
<keyword evidence="2" id="KW-0732">Signal</keyword>
<dbReference type="Proteomes" id="UP000317650">
    <property type="component" value="Chromosome 1"/>
</dbReference>
<protein>
    <submittedName>
        <fullName evidence="3">Uncharacterized protein</fullName>
    </submittedName>
</protein>
<proteinExistence type="predicted"/>
<feature type="region of interest" description="Disordered" evidence="1">
    <location>
        <begin position="24"/>
        <end position="67"/>
    </location>
</feature>
<dbReference type="AlphaFoldDB" id="A0A4V4H7F8"/>
<dbReference type="STRING" id="52838.A0A4V4H7F8"/>
<evidence type="ECO:0000313" key="3">
    <source>
        <dbReference type="EMBL" id="THU63646.1"/>
    </source>
</evidence>